<dbReference type="PROSITE" id="PS51318">
    <property type="entry name" value="TAT"/>
    <property type="match status" value="1"/>
</dbReference>
<dbReference type="GO" id="GO:0051539">
    <property type="term" value="F:4 iron, 4 sulfur cluster binding"/>
    <property type="evidence" value="ECO:0007669"/>
    <property type="project" value="UniProtKB-KW"/>
</dbReference>
<evidence type="ECO:0000256" key="4">
    <source>
        <dbReference type="ARBA" id="ARBA00022982"/>
    </source>
</evidence>
<dbReference type="GO" id="GO:0019646">
    <property type="term" value="P:aerobic electron transport chain"/>
    <property type="evidence" value="ECO:0007669"/>
    <property type="project" value="InterPro"/>
</dbReference>
<evidence type="ECO:0000256" key="3">
    <source>
        <dbReference type="ARBA" id="ARBA00022723"/>
    </source>
</evidence>
<dbReference type="SUPFAM" id="SSF57652">
    <property type="entry name" value="HIPIP (high potential iron protein)"/>
    <property type="match status" value="1"/>
</dbReference>
<gene>
    <name evidence="9" type="ORF">EV132_12448</name>
</gene>
<evidence type="ECO:0000256" key="7">
    <source>
        <dbReference type="SAM" id="MobiDB-lite"/>
    </source>
</evidence>
<organism evidence="9 10">
    <name type="scientific">Rhizobium sullae</name>
    <name type="common">Rhizobium hedysari</name>
    <dbReference type="NCBI Taxonomy" id="50338"/>
    <lineage>
        <taxon>Bacteria</taxon>
        <taxon>Pseudomonadati</taxon>
        <taxon>Pseudomonadota</taxon>
        <taxon>Alphaproteobacteria</taxon>
        <taxon>Hyphomicrobiales</taxon>
        <taxon>Rhizobiaceae</taxon>
        <taxon>Rhizobium/Agrobacterium group</taxon>
        <taxon>Rhizobium</taxon>
    </lineage>
</organism>
<keyword evidence="2" id="KW-0004">4Fe-4S</keyword>
<dbReference type="Proteomes" id="UP000294576">
    <property type="component" value="Unassembled WGS sequence"/>
</dbReference>
<keyword evidence="4" id="KW-0249">Electron transport</keyword>
<dbReference type="PROSITE" id="PS51373">
    <property type="entry name" value="HIPIP"/>
    <property type="match status" value="1"/>
</dbReference>
<reference evidence="9 10" key="1">
    <citation type="submission" date="2019-03" db="EMBL/GenBank/DDBJ databases">
        <title>Genomic Encyclopedia of Type Strains, Phase IV (KMG-V): Genome sequencing to study the core and pangenomes of soil and plant-associated prokaryotes.</title>
        <authorList>
            <person name="Whitman W."/>
        </authorList>
    </citation>
    <scope>NUCLEOTIDE SEQUENCE [LARGE SCALE GENOMIC DNA]</scope>
    <source>
        <strain evidence="9 10">Hc14</strain>
    </source>
</reference>
<dbReference type="InterPro" id="IPR036369">
    <property type="entry name" value="HIPIP_sf"/>
</dbReference>
<evidence type="ECO:0000313" key="10">
    <source>
        <dbReference type="Proteomes" id="UP000294576"/>
    </source>
</evidence>
<name>A0A4R3PXP1_RHISU</name>
<protein>
    <submittedName>
        <fullName evidence="9">Secreted protein</fullName>
    </submittedName>
</protein>
<accession>A0A4R3PXP1</accession>
<comment type="caution">
    <text evidence="9">The sequence shown here is derived from an EMBL/GenBank/DDBJ whole genome shotgun (WGS) entry which is preliminary data.</text>
</comment>
<sequence>MKKKRGEVERDQTECGPGQSVSRRKFLKATMTGVAIAGAAGLSGCMTGQPVARGAGTTPKSVAHYQDRPNKGRRCGGCTHFLEPNACEVVAGEISPNGWCRFHEPRPA</sequence>
<feature type="domain" description="High potential iron-sulfur proteins family profile" evidence="8">
    <location>
        <begin position="46"/>
        <end position="108"/>
    </location>
</feature>
<proteinExistence type="predicted"/>
<dbReference type="InterPro" id="IPR019546">
    <property type="entry name" value="TAT_signal_bac_arc"/>
</dbReference>
<evidence type="ECO:0000256" key="2">
    <source>
        <dbReference type="ARBA" id="ARBA00022485"/>
    </source>
</evidence>
<evidence type="ECO:0000256" key="6">
    <source>
        <dbReference type="ARBA" id="ARBA00023014"/>
    </source>
</evidence>
<keyword evidence="3" id="KW-0479">Metal-binding</keyword>
<feature type="compositionally biased region" description="Basic and acidic residues" evidence="7">
    <location>
        <begin position="1"/>
        <end position="13"/>
    </location>
</feature>
<dbReference type="RefSeq" id="WP_132568351.1">
    <property type="nucleotide sequence ID" value="NZ_SMBH01000024.1"/>
</dbReference>
<evidence type="ECO:0000256" key="1">
    <source>
        <dbReference type="ARBA" id="ARBA00022448"/>
    </source>
</evidence>
<evidence type="ECO:0000313" key="9">
    <source>
        <dbReference type="EMBL" id="TCU09648.1"/>
    </source>
</evidence>
<feature type="region of interest" description="Disordered" evidence="7">
    <location>
        <begin position="1"/>
        <end position="21"/>
    </location>
</feature>
<dbReference type="Gene3D" id="4.10.490.10">
    <property type="entry name" value="High potential iron-sulphur protein"/>
    <property type="match status" value="1"/>
</dbReference>
<dbReference type="EMBL" id="SMBH01000024">
    <property type="protein sequence ID" value="TCU09648.1"/>
    <property type="molecule type" value="Genomic_DNA"/>
</dbReference>
<keyword evidence="1" id="KW-0813">Transport</keyword>
<dbReference type="InterPro" id="IPR000170">
    <property type="entry name" value="High_potential_FeS_prot"/>
</dbReference>
<evidence type="ECO:0000259" key="8">
    <source>
        <dbReference type="PROSITE" id="PS51373"/>
    </source>
</evidence>
<evidence type="ECO:0000256" key="5">
    <source>
        <dbReference type="ARBA" id="ARBA00023004"/>
    </source>
</evidence>
<keyword evidence="5" id="KW-0408">Iron</keyword>
<keyword evidence="6" id="KW-0411">Iron-sulfur</keyword>
<dbReference type="NCBIfam" id="TIGR01409">
    <property type="entry name" value="TAT_signal_seq"/>
    <property type="match status" value="1"/>
</dbReference>
<dbReference type="InterPro" id="IPR006311">
    <property type="entry name" value="TAT_signal"/>
</dbReference>
<dbReference type="AlphaFoldDB" id="A0A4R3PXP1"/>
<dbReference type="GO" id="GO:0046872">
    <property type="term" value="F:metal ion binding"/>
    <property type="evidence" value="ECO:0007669"/>
    <property type="project" value="UniProtKB-KW"/>
</dbReference>
<dbReference type="GO" id="GO:0009055">
    <property type="term" value="F:electron transfer activity"/>
    <property type="evidence" value="ECO:0007669"/>
    <property type="project" value="InterPro"/>
</dbReference>